<keyword evidence="7 12" id="KW-0067">ATP-binding</keyword>
<dbReference type="GO" id="GO:0016787">
    <property type="term" value="F:hydrolase activity"/>
    <property type="evidence" value="ECO:0007669"/>
    <property type="project" value="UniProtKB-KW"/>
</dbReference>
<dbReference type="EMBL" id="CP102453">
    <property type="protein sequence ID" value="UUX34069.1"/>
    <property type="molecule type" value="Genomic_DNA"/>
</dbReference>
<gene>
    <name evidence="12 18" type="primary">uvrB</name>
    <name evidence="18" type="ORF">NRE15_14490</name>
</gene>
<keyword evidence="3 12" id="KW-0963">Cytoplasm</keyword>
<evidence type="ECO:0000259" key="17">
    <source>
        <dbReference type="PROSITE" id="PS51194"/>
    </source>
</evidence>
<dbReference type="Pfam" id="PF17757">
    <property type="entry name" value="UvrB_inter"/>
    <property type="match status" value="1"/>
</dbReference>
<dbReference type="SMART" id="SM00487">
    <property type="entry name" value="DEXDc"/>
    <property type="match status" value="1"/>
</dbReference>
<evidence type="ECO:0000313" key="18">
    <source>
        <dbReference type="EMBL" id="UUX34069.1"/>
    </source>
</evidence>
<dbReference type="Pfam" id="PF04851">
    <property type="entry name" value="ResIII"/>
    <property type="match status" value="1"/>
</dbReference>
<feature type="short sequence motif" description="Beta-hairpin" evidence="12">
    <location>
        <begin position="91"/>
        <end position="114"/>
    </location>
</feature>
<dbReference type="Pfam" id="PF00271">
    <property type="entry name" value="Helicase_C"/>
    <property type="match status" value="1"/>
</dbReference>
<dbReference type="HAMAP" id="MF_00204">
    <property type="entry name" value="UvrB"/>
    <property type="match status" value="1"/>
</dbReference>
<protein>
    <recommendedName>
        <fullName evidence="11 12">UvrABC system protein B</fullName>
        <shortName evidence="12">Protein UvrB</shortName>
    </recommendedName>
    <alternativeName>
        <fullName evidence="12">Excinuclease ABC subunit B</fullName>
    </alternativeName>
</protein>
<evidence type="ECO:0000256" key="4">
    <source>
        <dbReference type="ARBA" id="ARBA00022741"/>
    </source>
</evidence>
<evidence type="ECO:0000256" key="13">
    <source>
        <dbReference type="RuleBase" id="RU003587"/>
    </source>
</evidence>
<comment type="subcellular location">
    <subcellularLocation>
        <location evidence="1 12 13">Cytoplasm</location>
    </subcellularLocation>
</comment>
<dbReference type="InterPro" id="IPR041471">
    <property type="entry name" value="UvrB_inter"/>
</dbReference>
<evidence type="ECO:0000256" key="8">
    <source>
        <dbReference type="ARBA" id="ARBA00022881"/>
    </source>
</evidence>
<dbReference type="InterPro" id="IPR014001">
    <property type="entry name" value="Helicase_ATP-bd"/>
</dbReference>
<accession>A0ABY5P5W2</accession>
<dbReference type="SUPFAM" id="SSF46600">
    <property type="entry name" value="C-terminal UvrC-binding domain of UvrB"/>
    <property type="match status" value="1"/>
</dbReference>
<evidence type="ECO:0000259" key="15">
    <source>
        <dbReference type="PROSITE" id="PS50151"/>
    </source>
</evidence>
<evidence type="ECO:0000256" key="1">
    <source>
        <dbReference type="ARBA" id="ARBA00004496"/>
    </source>
</evidence>
<dbReference type="InterPro" id="IPR004807">
    <property type="entry name" value="UvrB"/>
</dbReference>
<dbReference type="RefSeq" id="WP_313793571.1">
    <property type="nucleotide sequence ID" value="NZ_CP102453.1"/>
</dbReference>
<dbReference type="InterPro" id="IPR036876">
    <property type="entry name" value="UVR_dom_sf"/>
</dbReference>
<evidence type="ECO:0000256" key="3">
    <source>
        <dbReference type="ARBA" id="ARBA00022490"/>
    </source>
</evidence>
<dbReference type="InterPro" id="IPR024759">
    <property type="entry name" value="UvrB_YAD/RRR_dom"/>
</dbReference>
<keyword evidence="18" id="KW-0378">Hydrolase</keyword>
<dbReference type="SMART" id="SM00490">
    <property type="entry name" value="HELICc"/>
    <property type="match status" value="1"/>
</dbReference>
<dbReference type="Proteomes" id="UP001315967">
    <property type="component" value="Chromosome"/>
</dbReference>
<dbReference type="InterPro" id="IPR001650">
    <property type="entry name" value="Helicase_C-like"/>
</dbReference>
<dbReference type="NCBIfam" id="NF003673">
    <property type="entry name" value="PRK05298.1"/>
    <property type="match status" value="1"/>
</dbReference>
<evidence type="ECO:0000313" key="19">
    <source>
        <dbReference type="Proteomes" id="UP001315967"/>
    </source>
</evidence>
<evidence type="ECO:0000256" key="11">
    <source>
        <dbReference type="ARBA" id="ARBA00029504"/>
    </source>
</evidence>
<keyword evidence="9 12" id="KW-0234">DNA repair</keyword>
<keyword evidence="4 12" id="KW-0547">Nucleotide-binding</keyword>
<keyword evidence="19" id="KW-1185">Reference proteome</keyword>
<dbReference type="InterPro" id="IPR006935">
    <property type="entry name" value="Helicase/UvrB_N"/>
</dbReference>
<evidence type="ECO:0000256" key="7">
    <source>
        <dbReference type="ARBA" id="ARBA00022840"/>
    </source>
</evidence>
<evidence type="ECO:0000256" key="12">
    <source>
        <dbReference type="HAMAP-Rule" id="MF_00204"/>
    </source>
</evidence>
<dbReference type="InterPro" id="IPR027417">
    <property type="entry name" value="P-loop_NTPase"/>
</dbReference>
<proteinExistence type="inferred from homology"/>
<keyword evidence="14" id="KW-0175">Coiled coil</keyword>
<dbReference type="PROSITE" id="PS51192">
    <property type="entry name" value="HELICASE_ATP_BIND_1"/>
    <property type="match status" value="1"/>
</dbReference>
<keyword evidence="8 12" id="KW-0267">Excision nuclease</keyword>
<evidence type="ECO:0000256" key="10">
    <source>
        <dbReference type="ARBA" id="ARBA00026033"/>
    </source>
</evidence>
<evidence type="ECO:0000256" key="9">
    <source>
        <dbReference type="ARBA" id="ARBA00023204"/>
    </source>
</evidence>
<organism evidence="18 19">
    <name type="scientific">Fundicoccus culcitae</name>
    <dbReference type="NCBI Taxonomy" id="2969821"/>
    <lineage>
        <taxon>Bacteria</taxon>
        <taxon>Bacillati</taxon>
        <taxon>Bacillota</taxon>
        <taxon>Bacilli</taxon>
        <taxon>Lactobacillales</taxon>
        <taxon>Aerococcaceae</taxon>
        <taxon>Fundicoccus</taxon>
    </lineage>
</organism>
<dbReference type="Gene3D" id="4.10.860.10">
    <property type="entry name" value="UVR domain"/>
    <property type="match status" value="1"/>
</dbReference>
<evidence type="ECO:0000256" key="2">
    <source>
        <dbReference type="ARBA" id="ARBA00008533"/>
    </source>
</evidence>
<dbReference type="CDD" id="cd17916">
    <property type="entry name" value="DEXHc_UvrB"/>
    <property type="match status" value="1"/>
</dbReference>
<evidence type="ECO:0000256" key="14">
    <source>
        <dbReference type="SAM" id="Coils"/>
    </source>
</evidence>
<evidence type="ECO:0000256" key="5">
    <source>
        <dbReference type="ARBA" id="ARBA00022763"/>
    </source>
</evidence>
<dbReference type="CDD" id="cd18790">
    <property type="entry name" value="SF2_C_UvrB"/>
    <property type="match status" value="1"/>
</dbReference>
<dbReference type="Pfam" id="PF02151">
    <property type="entry name" value="UVR"/>
    <property type="match status" value="1"/>
</dbReference>
<dbReference type="InterPro" id="IPR001943">
    <property type="entry name" value="UVR_dom"/>
</dbReference>
<keyword evidence="6 12" id="KW-0228">DNA excision</keyword>
<dbReference type="Gene3D" id="6.10.140.240">
    <property type="match status" value="1"/>
</dbReference>
<dbReference type="PROSITE" id="PS50151">
    <property type="entry name" value="UVR"/>
    <property type="match status" value="1"/>
</dbReference>
<keyword evidence="12 13" id="KW-0742">SOS response</keyword>
<comment type="domain">
    <text evidence="12">The beta-hairpin motif is involved in DNA binding.</text>
</comment>
<feature type="domain" description="UVR" evidence="15">
    <location>
        <begin position="624"/>
        <end position="659"/>
    </location>
</feature>
<feature type="coiled-coil region" evidence="14">
    <location>
        <begin position="256"/>
        <end position="290"/>
    </location>
</feature>
<comment type="subunit">
    <text evidence="10 12 13">Forms a heterotetramer with UvrA during the search for lesions. Interacts with UvrC in an incision complex.</text>
</comment>
<keyword evidence="5 12" id="KW-0227">DNA damage</keyword>
<name>A0ABY5P5W2_9LACT</name>
<comment type="similarity">
    <text evidence="2 12 13">Belongs to the UvrB family.</text>
</comment>
<feature type="domain" description="Helicase ATP-binding" evidence="16">
    <location>
        <begin position="25"/>
        <end position="182"/>
    </location>
</feature>
<dbReference type="NCBIfam" id="TIGR00631">
    <property type="entry name" value="uvrb"/>
    <property type="match status" value="1"/>
</dbReference>
<dbReference type="Pfam" id="PF12344">
    <property type="entry name" value="UvrB"/>
    <property type="match status" value="1"/>
</dbReference>
<comment type="function">
    <text evidence="12">The UvrABC repair system catalyzes the recognition and processing of DNA lesions. A damage recognition complex composed of 2 UvrA and 2 UvrB subunits scans DNA for abnormalities. Upon binding of the UvrA(2)B(2) complex to a putative damaged site, the DNA wraps around one UvrB monomer. DNA wrap is dependent on ATP binding by UvrB and probably causes local melting of the DNA helix, facilitating insertion of UvrB beta-hairpin between the DNA strands. Then UvrB probes one DNA strand for the presence of a lesion. If a lesion is found the UvrA subunits dissociate and the UvrB-DNA preincision complex is formed. This complex is subsequently bound by UvrC and the second UvrB is released. If no lesion is found, the DNA wraps around the other UvrB subunit that will check the other stand for damage.</text>
</comment>
<reference evidence="18 19" key="1">
    <citation type="submission" date="2022-08" db="EMBL/GenBank/DDBJ databases">
        <title>Aerococcaceae sp. nov isolated from spoiled eye mask.</title>
        <authorList>
            <person name="Zhou G."/>
            <person name="Xie X.-B."/>
            <person name="Shi Q.-S."/>
            <person name="Wang Y.-S."/>
            <person name="Wen X."/>
            <person name="Peng H."/>
            <person name="Yang X.-J."/>
            <person name="Tao H.-B."/>
            <person name="Huang X.-M."/>
        </authorList>
    </citation>
    <scope>NUCLEOTIDE SEQUENCE [LARGE SCALE GENOMIC DNA]</scope>
    <source>
        <strain evidence="19">DM20194951</strain>
    </source>
</reference>
<dbReference type="PANTHER" id="PTHR24029:SF0">
    <property type="entry name" value="UVRABC SYSTEM PROTEIN B"/>
    <property type="match status" value="1"/>
</dbReference>
<dbReference type="PROSITE" id="PS51194">
    <property type="entry name" value="HELICASE_CTER"/>
    <property type="match status" value="1"/>
</dbReference>
<feature type="domain" description="Helicase C-terminal" evidence="17">
    <location>
        <begin position="430"/>
        <end position="592"/>
    </location>
</feature>
<evidence type="ECO:0000256" key="6">
    <source>
        <dbReference type="ARBA" id="ARBA00022769"/>
    </source>
</evidence>
<feature type="binding site" evidence="12">
    <location>
        <begin position="38"/>
        <end position="45"/>
    </location>
    <ligand>
        <name>ATP</name>
        <dbReference type="ChEBI" id="CHEBI:30616"/>
    </ligand>
</feature>
<sequence>MPEFKLVSPYQPSGDQPTAINKLVEGIKAHKREQVLLGATGTGKTYTVANVIQEVQKPTLVLAHNKTLAGQLYSELLEFFPENSVEYFVSYYDYYQPEAYVPASDTYIEKESSVNDEIDKLRHSASSALIERRDVIVVASVSCIYGLVDPENYREHVLSLRAGQEISRQEVLARLVEMQYVRNDIDFQRGTFRVRGDVIEVFLASRDREVIRIEFFGDEIERIREVDVLTGEIKNDVAHYPIYPATHFVANNDQITAAVESIRAELEERLVELRNENKLLEAQRLEQRTNYDIEMLLEMGYCNGIENYSRHMDGRAPGQAPYTLLDFFPDDYLIVIDESHITMSQIRGMYNGDRARKQQLVDYGFRLPSAIDNRPLKLEEFEERVNQILYISATPGPYELEHTHGEYVEQIIRPTGLLDPIVEVRPIKGQIDDLVNEIHLRVELDQRVFITTLTKKMSEDLTDYLKELDIKVKYLHSDIKTLERTEIIRELRLGVFDVLVGINLLREGLDVPEVSLVAILDADKEGFLRSERSLVQTIGRAARNAEGKVIMYADHMTQSMENAISETNRRREIQQAYNTEHGIVPKTIKKDIRDSIRITTEVESEDKQENILVQFKQLSRLQREEELERLTMEMKQYAKDMNFEAAADIRDIIMELKATYFKKK</sequence>
<dbReference type="PANTHER" id="PTHR24029">
    <property type="entry name" value="UVRABC SYSTEM PROTEIN B"/>
    <property type="match status" value="1"/>
</dbReference>
<evidence type="ECO:0000259" key="16">
    <source>
        <dbReference type="PROSITE" id="PS51192"/>
    </source>
</evidence>
<dbReference type="SUPFAM" id="SSF52540">
    <property type="entry name" value="P-loop containing nucleoside triphosphate hydrolases"/>
    <property type="match status" value="2"/>
</dbReference>
<dbReference type="Gene3D" id="3.40.50.300">
    <property type="entry name" value="P-loop containing nucleotide triphosphate hydrolases"/>
    <property type="match status" value="3"/>
</dbReference>